<dbReference type="PANTHER" id="PTHR35179:SF1">
    <property type="entry name" value="INTEGRAL MEMBRANE PROTEIN"/>
    <property type="match status" value="1"/>
</dbReference>
<dbReference type="OrthoDB" id="3205825at2759"/>
<reference evidence="2" key="1">
    <citation type="journal article" date="2021" name="Nat. Commun.">
        <title>Genetic determinants of endophytism in the Arabidopsis root mycobiome.</title>
        <authorList>
            <person name="Mesny F."/>
            <person name="Miyauchi S."/>
            <person name="Thiergart T."/>
            <person name="Pickel B."/>
            <person name="Atanasova L."/>
            <person name="Karlsson M."/>
            <person name="Huettel B."/>
            <person name="Barry K.W."/>
            <person name="Haridas S."/>
            <person name="Chen C."/>
            <person name="Bauer D."/>
            <person name="Andreopoulos W."/>
            <person name="Pangilinan J."/>
            <person name="LaButti K."/>
            <person name="Riley R."/>
            <person name="Lipzen A."/>
            <person name="Clum A."/>
            <person name="Drula E."/>
            <person name="Henrissat B."/>
            <person name="Kohler A."/>
            <person name="Grigoriev I.V."/>
            <person name="Martin F.M."/>
            <person name="Hacquard S."/>
        </authorList>
    </citation>
    <scope>NUCLEOTIDE SEQUENCE</scope>
    <source>
        <strain evidence="2">MPI-CAGE-AT-0023</strain>
    </source>
</reference>
<evidence type="ECO:0000313" key="3">
    <source>
        <dbReference type="Proteomes" id="UP000720189"/>
    </source>
</evidence>
<sequence>MDLASIYFGLFLGVFVFTFAKAVQQTRGIWRRTQSLHHGYLYMIWVEAWVNFVFALVTFLYLNDIVPGSVGFYLFTGNDQWDRNRVRNVLANNHAVALWAIQTQLLPQIIANRVALIMTNKRRARKLKWGLVLAIGCINIAVAYIWTVAHLDGATPFQIHLNLGFEKAEKSFFLVVDLALNLYFLYLVRFRLIADGLSKYWKLFNFNAGMVVVSTSMDILLLGFLSLPDPYLYVQFAPLAYIVKLYIELLMANLISKVVRSGAAGRGDGYRGSSCHKSNPTNYITSRVVISGSHAMPKSGNTILSSCGSEIHLATYPGPHGITKTVETTVAVDDVDDGRRSDTTSTVTLLDMNCFIALGCTDSKNQSLPPLAKIIKDKCLGIFFQQSAVSLSASAAFTYFGYEAHSHALRFRSSGPFAPRLTPGTQLWPGNPSHNEDHYFPEEKYHLLRPESRVLSPPKESAFRNQCITIPKPEMGAMTPKKEAKFRRMQKLWCDVDVSLTVWSSGWRVVQCVRLEMHQGTQGESEEVI</sequence>
<keyword evidence="3" id="KW-1185">Reference proteome</keyword>
<protein>
    <submittedName>
        <fullName evidence="2">Uncharacterized protein</fullName>
    </submittedName>
</protein>
<comment type="caution">
    <text evidence="2">The sequence shown here is derived from an EMBL/GenBank/DDBJ whole genome shotgun (WGS) entry which is preliminary data.</text>
</comment>
<evidence type="ECO:0000256" key="1">
    <source>
        <dbReference type="SAM" id="Phobius"/>
    </source>
</evidence>
<dbReference type="GeneID" id="70226357"/>
<feature type="transmembrane region" description="Helical" evidence="1">
    <location>
        <begin position="96"/>
        <end position="117"/>
    </location>
</feature>
<dbReference type="RefSeq" id="XP_046042019.1">
    <property type="nucleotide sequence ID" value="XM_046196403.1"/>
</dbReference>
<dbReference type="AlphaFoldDB" id="A0A9P9FYI8"/>
<dbReference type="EMBL" id="JAGMUX010000028">
    <property type="protein sequence ID" value="KAH7220415.1"/>
    <property type="molecule type" value="Genomic_DNA"/>
</dbReference>
<feature type="transmembrane region" description="Helical" evidence="1">
    <location>
        <begin position="129"/>
        <end position="151"/>
    </location>
</feature>
<gene>
    <name evidence="2" type="ORF">BKA55DRAFT_599530</name>
</gene>
<feature type="transmembrane region" description="Helical" evidence="1">
    <location>
        <begin position="171"/>
        <end position="192"/>
    </location>
</feature>
<dbReference type="Proteomes" id="UP000720189">
    <property type="component" value="Unassembled WGS sequence"/>
</dbReference>
<dbReference type="PANTHER" id="PTHR35179">
    <property type="entry name" value="PROTEIN CBG02620"/>
    <property type="match status" value="1"/>
</dbReference>
<feature type="transmembrane region" description="Helical" evidence="1">
    <location>
        <begin position="44"/>
        <end position="62"/>
    </location>
</feature>
<keyword evidence="1" id="KW-0472">Membrane</keyword>
<feature type="transmembrane region" description="Helical" evidence="1">
    <location>
        <begin position="204"/>
        <end position="225"/>
    </location>
</feature>
<keyword evidence="1" id="KW-0812">Transmembrane</keyword>
<evidence type="ECO:0000313" key="2">
    <source>
        <dbReference type="EMBL" id="KAH7220415.1"/>
    </source>
</evidence>
<accession>A0A9P9FYI8</accession>
<feature type="transmembrane region" description="Helical" evidence="1">
    <location>
        <begin position="6"/>
        <end position="23"/>
    </location>
</feature>
<organism evidence="2 3">
    <name type="scientific">Fusarium redolens</name>
    <dbReference type="NCBI Taxonomy" id="48865"/>
    <lineage>
        <taxon>Eukaryota</taxon>
        <taxon>Fungi</taxon>
        <taxon>Dikarya</taxon>
        <taxon>Ascomycota</taxon>
        <taxon>Pezizomycotina</taxon>
        <taxon>Sordariomycetes</taxon>
        <taxon>Hypocreomycetidae</taxon>
        <taxon>Hypocreales</taxon>
        <taxon>Nectriaceae</taxon>
        <taxon>Fusarium</taxon>
        <taxon>Fusarium redolens species complex</taxon>
    </lineage>
</organism>
<proteinExistence type="predicted"/>
<name>A0A9P9FYI8_FUSRE</name>
<keyword evidence="1" id="KW-1133">Transmembrane helix</keyword>